<comment type="similarity">
    <text evidence="2">Belongs to the AB hydrolase superfamily. Lipase family.</text>
</comment>
<dbReference type="PANTHER" id="PTHR34853">
    <property type="match status" value="1"/>
</dbReference>
<evidence type="ECO:0000313" key="3">
    <source>
        <dbReference type="Proteomes" id="UP000504637"/>
    </source>
</evidence>
<organism evidence="4">
    <name type="scientific">Dissoconium aciculare CBS 342.82</name>
    <dbReference type="NCBI Taxonomy" id="1314786"/>
    <lineage>
        <taxon>Eukaryota</taxon>
        <taxon>Fungi</taxon>
        <taxon>Dikarya</taxon>
        <taxon>Ascomycota</taxon>
        <taxon>Pezizomycotina</taxon>
        <taxon>Dothideomycetes</taxon>
        <taxon>Dothideomycetidae</taxon>
        <taxon>Mycosphaerellales</taxon>
        <taxon>Dissoconiaceae</taxon>
        <taxon>Dissoconium</taxon>
    </lineage>
</organism>
<keyword evidence="2" id="KW-0732">Signal</keyword>
<evidence type="ECO:0000256" key="1">
    <source>
        <dbReference type="ARBA" id="ARBA00022801"/>
    </source>
</evidence>
<dbReference type="RefSeq" id="XP_033455114.1">
    <property type="nucleotide sequence ID" value="XM_033599048.1"/>
</dbReference>
<keyword evidence="1" id="KW-0378">Hydrolase</keyword>
<dbReference type="GeneID" id="54356847"/>
<dbReference type="AlphaFoldDB" id="A0A6J3LR29"/>
<dbReference type="Gene3D" id="3.40.50.1820">
    <property type="entry name" value="alpha/beta hydrolase"/>
    <property type="match status" value="1"/>
</dbReference>
<dbReference type="Proteomes" id="UP000504637">
    <property type="component" value="Unplaced"/>
</dbReference>
<dbReference type="Pfam" id="PF03583">
    <property type="entry name" value="LIP"/>
    <property type="match status" value="1"/>
</dbReference>
<dbReference type="InterPro" id="IPR029058">
    <property type="entry name" value="AB_hydrolase_fold"/>
</dbReference>
<keyword evidence="3" id="KW-1185">Reference proteome</keyword>
<name>A0A6J3LR29_9PEZI</name>
<dbReference type="InterPro" id="IPR005152">
    <property type="entry name" value="Lipase_secreted"/>
</dbReference>
<sequence length="414" mass="43962">MLLSKIGLLVIGLAAAAVDALLPLKPSVDSFYQPQPGFERLAPGTILKSRTIAPALLGLAPLPLQGWQLLYCTTALNGTPIATVTTIFKNPLVPVITGRFISVQAPEDSSFVDCAPSYNYQLLAEQNNILIALDALSFQSYLGQGYIVSSPDYESFDAAFGAGRLAGRGVLDSMRAVNNFASTLGLQSSNNSIVGIGYSGGAFATSWAASLQTAYAPELKIKGWSSGGIPANLTGTALFLDNATASGFIPAVLTGLAKPNAYGTLLRQFLDRIATPAGRAVLDFTLRNCAPADLLNFYKKSVISKNFQILGDRLYYTPPLSTILTDNILGLEPAEVPTAPVNLYHGVLDEVVPYANVPTLFNNWCRQGGNVRFTSYAQLNHGDTGLNARGMVSQFVEQAFADQVPPGCSSIVVQ</sequence>
<dbReference type="PIRSF" id="PIRSF029171">
    <property type="entry name" value="Esterase_LipA"/>
    <property type="match status" value="1"/>
</dbReference>
<dbReference type="Gene3D" id="1.10.260.130">
    <property type="match status" value="1"/>
</dbReference>
<evidence type="ECO:0000313" key="4">
    <source>
        <dbReference type="RefSeq" id="XP_033455114.1"/>
    </source>
</evidence>
<dbReference type="GO" id="GO:0004806">
    <property type="term" value="F:triacylglycerol lipase activity"/>
    <property type="evidence" value="ECO:0007669"/>
    <property type="project" value="UniProtKB-UniRule"/>
</dbReference>
<feature type="signal peptide" evidence="2">
    <location>
        <begin position="1"/>
        <end position="20"/>
    </location>
</feature>
<evidence type="ECO:0000256" key="2">
    <source>
        <dbReference type="PIRNR" id="PIRNR029171"/>
    </source>
</evidence>
<dbReference type="SUPFAM" id="SSF53474">
    <property type="entry name" value="alpha/beta-Hydrolases"/>
    <property type="match status" value="1"/>
</dbReference>
<protein>
    <submittedName>
        <fullName evidence="4">LIP-domain-containing protein</fullName>
    </submittedName>
</protein>
<dbReference type="PANTHER" id="PTHR34853:SF5">
    <property type="entry name" value="LIP-DOMAIN-CONTAINING PROTEIN-RELATED"/>
    <property type="match status" value="1"/>
</dbReference>
<dbReference type="GO" id="GO:0016042">
    <property type="term" value="P:lipid catabolic process"/>
    <property type="evidence" value="ECO:0007669"/>
    <property type="project" value="UniProtKB-UniRule"/>
</dbReference>
<reference evidence="4" key="1">
    <citation type="submission" date="2020-01" db="EMBL/GenBank/DDBJ databases">
        <authorList>
            <consortium name="DOE Joint Genome Institute"/>
            <person name="Haridas S."/>
            <person name="Albert R."/>
            <person name="Binder M."/>
            <person name="Bloem J."/>
            <person name="Labutti K."/>
            <person name="Salamov A."/>
            <person name="Andreopoulos B."/>
            <person name="Baker S.E."/>
            <person name="Barry K."/>
            <person name="Bills G."/>
            <person name="Bluhm B.H."/>
            <person name="Cannon C."/>
            <person name="Castanera R."/>
            <person name="Culley D.E."/>
            <person name="Daum C."/>
            <person name="Ezra D."/>
            <person name="Gonzalez J.B."/>
            <person name="Henrissat B."/>
            <person name="Kuo A."/>
            <person name="Liang C."/>
            <person name="Lipzen A."/>
            <person name="Lutzoni F."/>
            <person name="Magnuson J."/>
            <person name="Mondo S."/>
            <person name="Nolan M."/>
            <person name="Ohm R."/>
            <person name="Pangilinan J."/>
            <person name="Park H.-J."/>
            <person name="Ramirez L."/>
            <person name="Alfaro M."/>
            <person name="Sun H."/>
            <person name="Tritt A."/>
            <person name="Yoshinaga Y."/>
            <person name="Zwiers L.-H."/>
            <person name="Turgeon B.G."/>
            <person name="Goodwin S.B."/>
            <person name="Spatafora J.W."/>
            <person name="Crous P.W."/>
            <person name="Grigoriev I.V."/>
        </authorList>
    </citation>
    <scope>NUCLEOTIDE SEQUENCE</scope>
    <source>
        <strain evidence="4">CBS 342.82</strain>
    </source>
</reference>
<reference evidence="4" key="2">
    <citation type="submission" date="2020-04" db="EMBL/GenBank/DDBJ databases">
        <authorList>
            <consortium name="NCBI Genome Project"/>
        </authorList>
    </citation>
    <scope>NUCLEOTIDE SEQUENCE</scope>
    <source>
        <strain evidence="4">CBS 342.82</strain>
    </source>
</reference>
<dbReference type="OrthoDB" id="2373480at2759"/>
<reference evidence="4" key="3">
    <citation type="submission" date="2025-08" db="UniProtKB">
        <authorList>
            <consortium name="RefSeq"/>
        </authorList>
    </citation>
    <scope>IDENTIFICATION</scope>
    <source>
        <strain evidence="4">CBS 342.82</strain>
    </source>
</reference>
<gene>
    <name evidence="4" type="ORF">K489DRAFT_131331</name>
</gene>
<feature type="chain" id="PRO_5027204515" evidence="2">
    <location>
        <begin position="21"/>
        <end position="414"/>
    </location>
</feature>
<proteinExistence type="inferred from homology"/>
<accession>A0A6J3LR29</accession>